<feature type="transmembrane region" description="Helical" evidence="7">
    <location>
        <begin position="508"/>
        <end position="527"/>
    </location>
</feature>
<keyword evidence="2" id="KW-1003">Cell membrane</keyword>
<feature type="compositionally biased region" description="Basic and acidic residues" evidence="6">
    <location>
        <begin position="41"/>
        <end position="59"/>
    </location>
</feature>
<organism evidence="8 9">
    <name type="scientific">Amycolatopsis jiangsuensis</name>
    <dbReference type="NCBI Taxonomy" id="1181879"/>
    <lineage>
        <taxon>Bacteria</taxon>
        <taxon>Bacillati</taxon>
        <taxon>Actinomycetota</taxon>
        <taxon>Actinomycetes</taxon>
        <taxon>Pseudonocardiales</taxon>
        <taxon>Pseudonocardiaceae</taxon>
        <taxon>Amycolatopsis</taxon>
    </lineage>
</organism>
<dbReference type="EMBL" id="JACHMG010000001">
    <property type="protein sequence ID" value="MBB4688006.1"/>
    <property type="molecule type" value="Genomic_DNA"/>
</dbReference>
<evidence type="ECO:0000313" key="8">
    <source>
        <dbReference type="EMBL" id="MBB4688006.1"/>
    </source>
</evidence>
<evidence type="ECO:0000256" key="1">
    <source>
        <dbReference type="ARBA" id="ARBA00004651"/>
    </source>
</evidence>
<feature type="transmembrane region" description="Helical" evidence="7">
    <location>
        <begin position="638"/>
        <end position="656"/>
    </location>
</feature>
<gene>
    <name evidence="8" type="ORF">BJY18_005491</name>
</gene>
<evidence type="ECO:0000256" key="3">
    <source>
        <dbReference type="ARBA" id="ARBA00022692"/>
    </source>
</evidence>
<feature type="transmembrane region" description="Helical" evidence="7">
    <location>
        <begin position="603"/>
        <end position="626"/>
    </location>
</feature>
<feature type="compositionally biased region" description="Basic residues" evidence="6">
    <location>
        <begin position="19"/>
        <end position="29"/>
    </location>
</feature>
<feature type="transmembrane region" description="Helical" evidence="7">
    <location>
        <begin position="722"/>
        <end position="743"/>
    </location>
</feature>
<sequence>MALFGSRSGSGSPLGGRPGKGRGRKSKRRWTPEPNATQARSWREAPRPTRVDQAVDPRTRQVPPDYDPPLPPDHPQPGYEPPPAQSGYDQPRAQPVRDQQRFQPEGQRARPEGEQPRAGRDAFAPEPPRARPDGSAAEPPRARPETYAAEPPRARPEDLSRPRPDAFAAEPPRARPERIPPDPPRARPGSSAAEPHVGAGNRAPHDPRGRTEHLRPETRSPFYDDRPPRATADEAPTGEVPVGRRPPPSRGARPYPPRDHRTEPVRPRPDDDRPGSGEYEHYDTGGYAGEPRVGQDAEEASRTTAVPGAGSVPKLPKKLTVTRVAALRGRQLSGQAIGVFQRATKADGADKSGLTSLMYAVMLNYASDAAMAIALANTLFFAATSGESKGKVALYLLITIAPFALVAPVIGPALDRIQRGRRLAMCVASVGQGLMAVVMALHFDDWLLYPAALGMMVLSKSFTVLKAAVTPRVVPPEITLSKTNARVTVFGLMAGGVFGALASGVNSFSGSAGALWFTAAICVAAAVQSMRIPSWVEVTEGEVPTSLSAHPEPKQRKQRQPMGRHIVVALWGNGSVRVLTGFLMMFAAFAVKAQTEGSGHSPFMQLLLLGVIGAAAGAGGFIGNALGSRLQFGSPDQVVVGCVAAATLSTLVATLLPGLATAAVVGLVGSTASALAKVSLDAVIQGDLPEQSRASAFGRSETVLQLAWCFGGAVGLLLPPTYWIGFLVVTLLLAVGLTQTYLVRRGGSLLPGLGGNRPLRPEPTGSFPVQGRR</sequence>
<name>A0A840IZ96_9PSEU</name>
<dbReference type="Gene3D" id="1.20.1250.20">
    <property type="entry name" value="MFS general substrate transporter like domains"/>
    <property type="match status" value="1"/>
</dbReference>
<dbReference type="AlphaFoldDB" id="A0A840IZ96"/>
<dbReference type="GO" id="GO:0005886">
    <property type="term" value="C:plasma membrane"/>
    <property type="evidence" value="ECO:0007669"/>
    <property type="project" value="UniProtKB-SubCell"/>
</dbReference>
<feature type="transmembrane region" description="Helical" evidence="7">
    <location>
        <begin position="485"/>
        <end position="502"/>
    </location>
</feature>
<keyword evidence="9" id="KW-1185">Reference proteome</keyword>
<dbReference type="PANTHER" id="PTHR23513">
    <property type="entry name" value="INTEGRAL MEMBRANE EFFLUX PROTEIN-RELATED"/>
    <property type="match status" value="1"/>
</dbReference>
<keyword evidence="3 7" id="KW-0812">Transmembrane</keyword>
<evidence type="ECO:0000256" key="2">
    <source>
        <dbReference type="ARBA" id="ARBA00022475"/>
    </source>
</evidence>
<evidence type="ECO:0000256" key="6">
    <source>
        <dbReference type="SAM" id="MobiDB-lite"/>
    </source>
</evidence>
<feature type="region of interest" description="Disordered" evidence="6">
    <location>
        <begin position="753"/>
        <end position="773"/>
    </location>
</feature>
<protein>
    <submittedName>
        <fullName evidence="8">MFS family permease</fullName>
    </submittedName>
</protein>
<feature type="compositionally biased region" description="Basic and acidic residues" evidence="6">
    <location>
        <begin position="152"/>
        <end position="164"/>
    </location>
</feature>
<comment type="caution">
    <text evidence="8">The sequence shown here is derived from an EMBL/GenBank/DDBJ whole genome shotgun (WGS) entry which is preliminary data.</text>
</comment>
<dbReference type="InterPro" id="IPR036259">
    <property type="entry name" value="MFS_trans_sf"/>
</dbReference>
<feature type="transmembrane region" description="Helical" evidence="7">
    <location>
        <begin position="566"/>
        <end position="591"/>
    </location>
</feature>
<feature type="region of interest" description="Disordered" evidence="6">
    <location>
        <begin position="1"/>
        <end position="311"/>
    </location>
</feature>
<evidence type="ECO:0000313" key="9">
    <source>
        <dbReference type="Proteomes" id="UP000581769"/>
    </source>
</evidence>
<reference evidence="8 9" key="1">
    <citation type="submission" date="2020-08" db="EMBL/GenBank/DDBJ databases">
        <title>Sequencing the genomes of 1000 actinobacteria strains.</title>
        <authorList>
            <person name="Klenk H.-P."/>
        </authorList>
    </citation>
    <scope>NUCLEOTIDE SEQUENCE [LARGE SCALE GENOMIC DNA]</scope>
    <source>
        <strain evidence="8 9">DSM 45859</strain>
    </source>
</reference>
<feature type="compositionally biased region" description="Basic and acidic residues" evidence="6">
    <location>
        <begin position="256"/>
        <end position="283"/>
    </location>
</feature>
<dbReference type="CDD" id="cd06173">
    <property type="entry name" value="MFS_MefA_like"/>
    <property type="match status" value="1"/>
</dbReference>
<dbReference type="Pfam" id="PF07690">
    <property type="entry name" value="MFS_1"/>
    <property type="match status" value="1"/>
</dbReference>
<feature type="transmembrane region" description="Helical" evidence="7">
    <location>
        <begin position="357"/>
        <end position="380"/>
    </location>
</feature>
<dbReference type="PANTHER" id="PTHR23513:SF18">
    <property type="entry name" value="INTEGRAL MEMBRANE PROTEIN"/>
    <property type="match status" value="1"/>
</dbReference>
<feature type="compositionally biased region" description="Basic and acidic residues" evidence="6">
    <location>
        <begin position="203"/>
        <end position="232"/>
    </location>
</feature>
<dbReference type="GO" id="GO:0022857">
    <property type="term" value="F:transmembrane transporter activity"/>
    <property type="evidence" value="ECO:0007669"/>
    <property type="project" value="InterPro"/>
</dbReference>
<feature type="transmembrane region" description="Helical" evidence="7">
    <location>
        <begin position="423"/>
        <end position="441"/>
    </location>
</feature>
<evidence type="ECO:0000256" key="7">
    <source>
        <dbReference type="SAM" id="Phobius"/>
    </source>
</evidence>
<keyword evidence="5 7" id="KW-0472">Membrane</keyword>
<feature type="transmembrane region" description="Helical" evidence="7">
    <location>
        <begin position="447"/>
        <end position="465"/>
    </location>
</feature>
<keyword evidence="4 7" id="KW-1133">Transmembrane helix</keyword>
<feature type="compositionally biased region" description="Basic and acidic residues" evidence="6">
    <location>
        <begin position="107"/>
        <end position="120"/>
    </location>
</feature>
<dbReference type="SUPFAM" id="SSF103473">
    <property type="entry name" value="MFS general substrate transporter"/>
    <property type="match status" value="1"/>
</dbReference>
<feature type="compositionally biased region" description="Pro residues" evidence="6">
    <location>
        <begin position="65"/>
        <end position="84"/>
    </location>
</feature>
<proteinExistence type="predicted"/>
<evidence type="ECO:0000256" key="5">
    <source>
        <dbReference type="ARBA" id="ARBA00023136"/>
    </source>
</evidence>
<feature type="transmembrane region" description="Helical" evidence="7">
    <location>
        <begin position="392"/>
        <end position="411"/>
    </location>
</feature>
<dbReference type="InterPro" id="IPR011701">
    <property type="entry name" value="MFS"/>
</dbReference>
<evidence type="ECO:0000256" key="4">
    <source>
        <dbReference type="ARBA" id="ARBA00022989"/>
    </source>
</evidence>
<comment type="subcellular location">
    <subcellularLocation>
        <location evidence="1">Cell membrane</location>
        <topology evidence="1">Multi-pass membrane protein</topology>
    </subcellularLocation>
</comment>
<feature type="compositionally biased region" description="Low complexity" evidence="6">
    <location>
        <begin position="1"/>
        <end position="11"/>
    </location>
</feature>
<accession>A0A840IZ96</accession>
<dbReference type="Proteomes" id="UP000581769">
    <property type="component" value="Unassembled WGS sequence"/>
</dbReference>